<evidence type="ECO:0000313" key="3">
    <source>
        <dbReference type="Proteomes" id="UP000688137"/>
    </source>
</evidence>
<evidence type="ECO:0000313" key="2">
    <source>
        <dbReference type="EMBL" id="CAD8092606.1"/>
    </source>
</evidence>
<reference evidence="2" key="1">
    <citation type="submission" date="2021-01" db="EMBL/GenBank/DDBJ databases">
        <authorList>
            <consortium name="Genoscope - CEA"/>
            <person name="William W."/>
        </authorList>
    </citation>
    <scope>NUCLEOTIDE SEQUENCE</scope>
</reference>
<keyword evidence="1" id="KW-0812">Transmembrane</keyword>
<accession>A0A8S1NQX9</accession>
<keyword evidence="3" id="KW-1185">Reference proteome</keyword>
<keyword evidence="1" id="KW-1133">Transmembrane helix</keyword>
<comment type="caution">
    <text evidence="2">The sequence shown here is derived from an EMBL/GenBank/DDBJ whole genome shotgun (WGS) entry which is preliminary data.</text>
</comment>
<gene>
    <name evidence="2" type="ORF">PPRIM_AZ9-3.1.T0910037</name>
</gene>
<organism evidence="2 3">
    <name type="scientific">Paramecium primaurelia</name>
    <dbReference type="NCBI Taxonomy" id="5886"/>
    <lineage>
        <taxon>Eukaryota</taxon>
        <taxon>Sar</taxon>
        <taxon>Alveolata</taxon>
        <taxon>Ciliophora</taxon>
        <taxon>Intramacronucleata</taxon>
        <taxon>Oligohymenophorea</taxon>
        <taxon>Peniculida</taxon>
        <taxon>Parameciidae</taxon>
        <taxon>Paramecium</taxon>
    </lineage>
</organism>
<proteinExistence type="predicted"/>
<feature type="transmembrane region" description="Helical" evidence="1">
    <location>
        <begin position="132"/>
        <end position="153"/>
    </location>
</feature>
<dbReference type="OMA" id="QINYANC"/>
<dbReference type="Proteomes" id="UP000688137">
    <property type="component" value="Unassembled WGS sequence"/>
</dbReference>
<evidence type="ECO:0008006" key="4">
    <source>
        <dbReference type="Google" id="ProtNLM"/>
    </source>
</evidence>
<protein>
    <recommendedName>
        <fullName evidence="4">Transmembrane protein</fullName>
    </recommendedName>
</protein>
<sequence length="161" mass="19122">MKNTQTQDQIKVRKSPYKSIEHKQISFSQRNTEFFQRQQLYDDLNNSNQFKIEQFKFIGTQKGNIQSKFKEVIESAKSKFASSPNNHKNTIIHQQQNSMKEIVEQLRKQKRTNNIQLKNNENSLKKINQLNLNYFLVIAITLICYLVVLLEMIRPERTNSK</sequence>
<keyword evidence="1" id="KW-0472">Membrane</keyword>
<name>A0A8S1NQX9_PARPR</name>
<evidence type="ECO:0000256" key="1">
    <source>
        <dbReference type="SAM" id="Phobius"/>
    </source>
</evidence>
<dbReference type="EMBL" id="CAJJDM010000094">
    <property type="protein sequence ID" value="CAD8092606.1"/>
    <property type="molecule type" value="Genomic_DNA"/>
</dbReference>
<dbReference type="AlphaFoldDB" id="A0A8S1NQX9"/>